<dbReference type="AlphaFoldDB" id="A0A1D1YY06"/>
<reference evidence="2" key="1">
    <citation type="submission" date="2015-07" db="EMBL/GenBank/DDBJ databases">
        <title>Transcriptome Assembly of Anthurium amnicola.</title>
        <authorList>
            <person name="Suzuki J."/>
        </authorList>
    </citation>
    <scope>NUCLEOTIDE SEQUENCE</scope>
</reference>
<sequence>TDVLVCNQGVSLPLTLEELDMKDVRFEIDVNLVGTLNLVKASLPGMKKAAAQDGKPRSIAFTSSPAGQVGIYAYATYSATNFALRGVAEALQMELINDNIHLSLILPGDTDTPLAAQALKVRPHIANLIAGDTGFMKAEDVAHKALNGIKSGNFVINITPIGVITCLATAGFSPPNSCLMAFAEVMTAGLMRFVALCYLSKWYKTVHKHQMKVKGTQQSLLHICTHILDVHFNKQSKRTLKLVRLVVPNMRIHLLTLFMT</sequence>
<dbReference type="GO" id="GO:0047560">
    <property type="term" value="F:3-dehydrosphinganine reductase activity"/>
    <property type="evidence" value="ECO:0007669"/>
    <property type="project" value="TreeGrafter"/>
</dbReference>
<proteinExistence type="predicted"/>
<accession>A0A1D1YY06</accession>
<name>A0A1D1YY06_9ARAE</name>
<keyword evidence="1" id="KW-0472">Membrane</keyword>
<dbReference type="Gene3D" id="3.40.50.720">
    <property type="entry name" value="NAD(P)-binding Rossmann-like Domain"/>
    <property type="match status" value="1"/>
</dbReference>
<dbReference type="GO" id="GO:0005789">
    <property type="term" value="C:endoplasmic reticulum membrane"/>
    <property type="evidence" value="ECO:0007669"/>
    <property type="project" value="TreeGrafter"/>
</dbReference>
<dbReference type="SUPFAM" id="SSF51735">
    <property type="entry name" value="NAD(P)-binding Rossmann-fold domains"/>
    <property type="match status" value="1"/>
</dbReference>
<feature type="transmembrane region" description="Helical" evidence="1">
    <location>
        <begin position="154"/>
        <end position="173"/>
    </location>
</feature>
<keyword evidence="1" id="KW-0812">Transmembrane</keyword>
<feature type="non-terminal residue" evidence="2">
    <location>
        <position position="1"/>
    </location>
</feature>
<dbReference type="GO" id="GO:0006666">
    <property type="term" value="P:3-keto-sphinganine metabolic process"/>
    <property type="evidence" value="ECO:0007669"/>
    <property type="project" value="TreeGrafter"/>
</dbReference>
<dbReference type="InterPro" id="IPR036291">
    <property type="entry name" value="NAD(P)-bd_dom_sf"/>
</dbReference>
<dbReference type="PANTHER" id="PTHR43550:SF3">
    <property type="entry name" value="3-KETODIHYDROSPHINGOSINE REDUCTASE"/>
    <property type="match status" value="1"/>
</dbReference>
<feature type="transmembrane region" description="Helical" evidence="1">
    <location>
        <begin position="179"/>
        <end position="199"/>
    </location>
</feature>
<dbReference type="GO" id="GO:0030148">
    <property type="term" value="P:sphingolipid biosynthetic process"/>
    <property type="evidence" value="ECO:0007669"/>
    <property type="project" value="TreeGrafter"/>
</dbReference>
<evidence type="ECO:0000313" key="2">
    <source>
        <dbReference type="EMBL" id="JAT59537.1"/>
    </source>
</evidence>
<dbReference type="EMBL" id="GDJX01008399">
    <property type="protein sequence ID" value="JAT59537.1"/>
    <property type="molecule type" value="Transcribed_RNA"/>
</dbReference>
<gene>
    <name evidence="2" type="primary">KDSR_0</name>
    <name evidence="2" type="ORF">g.110187</name>
</gene>
<protein>
    <submittedName>
        <fullName evidence="2">3-ketodihydrosphingosine reductase</fullName>
    </submittedName>
</protein>
<keyword evidence="1" id="KW-1133">Transmembrane helix</keyword>
<organism evidence="2">
    <name type="scientific">Anthurium amnicola</name>
    <dbReference type="NCBI Taxonomy" id="1678845"/>
    <lineage>
        <taxon>Eukaryota</taxon>
        <taxon>Viridiplantae</taxon>
        <taxon>Streptophyta</taxon>
        <taxon>Embryophyta</taxon>
        <taxon>Tracheophyta</taxon>
        <taxon>Spermatophyta</taxon>
        <taxon>Magnoliopsida</taxon>
        <taxon>Liliopsida</taxon>
        <taxon>Araceae</taxon>
        <taxon>Pothoideae</taxon>
        <taxon>Potheae</taxon>
        <taxon>Anthurium</taxon>
    </lineage>
</organism>
<dbReference type="Pfam" id="PF00106">
    <property type="entry name" value="adh_short"/>
    <property type="match status" value="1"/>
</dbReference>
<evidence type="ECO:0000256" key="1">
    <source>
        <dbReference type="SAM" id="Phobius"/>
    </source>
</evidence>
<dbReference type="InterPro" id="IPR002347">
    <property type="entry name" value="SDR_fam"/>
</dbReference>
<dbReference type="PANTHER" id="PTHR43550">
    <property type="entry name" value="3-KETODIHYDROSPHINGOSINE REDUCTASE"/>
    <property type="match status" value="1"/>
</dbReference>